<keyword evidence="3" id="KW-0808">Transferase</keyword>
<dbReference type="InterPro" id="IPR000719">
    <property type="entry name" value="Prot_kinase_dom"/>
</dbReference>
<dbReference type="Proteomes" id="UP000772434">
    <property type="component" value="Unassembled WGS sequence"/>
</dbReference>
<dbReference type="EMBL" id="JADNRY010000036">
    <property type="protein sequence ID" value="KAF9070938.1"/>
    <property type="molecule type" value="Genomic_DNA"/>
</dbReference>
<keyword evidence="3" id="KW-0418">Kinase</keyword>
<gene>
    <name evidence="3" type="ORF">BDP27DRAFT_1322912</name>
</gene>
<dbReference type="InterPro" id="IPR008266">
    <property type="entry name" value="Tyr_kinase_AS"/>
</dbReference>
<dbReference type="OrthoDB" id="346907at2759"/>
<dbReference type="PANTHER" id="PTHR44329:SF214">
    <property type="entry name" value="PROTEIN KINASE DOMAIN-CONTAINING PROTEIN"/>
    <property type="match status" value="1"/>
</dbReference>
<dbReference type="PROSITE" id="PS50011">
    <property type="entry name" value="PROTEIN_KINASE_DOM"/>
    <property type="match status" value="1"/>
</dbReference>
<reference evidence="3" key="1">
    <citation type="submission" date="2020-11" db="EMBL/GenBank/DDBJ databases">
        <authorList>
            <consortium name="DOE Joint Genome Institute"/>
            <person name="Ahrendt S."/>
            <person name="Riley R."/>
            <person name="Andreopoulos W."/>
            <person name="Labutti K."/>
            <person name="Pangilinan J."/>
            <person name="Ruiz-Duenas F.J."/>
            <person name="Barrasa J.M."/>
            <person name="Sanchez-Garcia M."/>
            <person name="Camarero S."/>
            <person name="Miyauchi S."/>
            <person name="Serrano A."/>
            <person name="Linde D."/>
            <person name="Babiker R."/>
            <person name="Drula E."/>
            <person name="Ayuso-Fernandez I."/>
            <person name="Pacheco R."/>
            <person name="Padilla G."/>
            <person name="Ferreira P."/>
            <person name="Barriuso J."/>
            <person name="Kellner H."/>
            <person name="Castanera R."/>
            <person name="Alfaro M."/>
            <person name="Ramirez L."/>
            <person name="Pisabarro A.G."/>
            <person name="Kuo A."/>
            <person name="Tritt A."/>
            <person name="Lipzen A."/>
            <person name="He G."/>
            <person name="Yan M."/>
            <person name="Ng V."/>
            <person name="Cullen D."/>
            <person name="Martin F."/>
            <person name="Rosso M.-N."/>
            <person name="Henrissat B."/>
            <person name="Hibbett D."/>
            <person name="Martinez A.T."/>
            <person name="Grigoriev I.V."/>
        </authorList>
    </citation>
    <scope>NUCLEOTIDE SEQUENCE</scope>
    <source>
        <strain evidence="3">AH 40177</strain>
    </source>
</reference>
<feature type="domain" description="Protein kinase" evidence="2">
    <location>
        <begin position="164"/>
        <end position="433"/>
    </location>
</feature>
<evidence type="ECO:0000313" key="3">
    <source>
        <dbReference type="EMBL" id="KAF9070938.1"/>
    </source>
</evidence>
<evidence type="ECO:0000313" key="4">
    <source>
        <dbReference type="Proteomes" id="UP000772434"/>
    </source>
</evidence>
<comment type="caution">
    <text evidence="3">The sequence shown here is derived from an EMBL/GenBank/DDBJ whole genome shotgun (WGS) entry which is preliminary data.</text>
</comment>
<dbReference type="Pfam" id="PF07714">
    <property type="entry name" value="PK_Tyr_Ser-Thr"/>
    <property type="match status" value="1"/>
</dbReference>
<dbReference type="PROSITE" id="PS00109">
    <property type="entry name" value="PROTEIN_KINASE_TYR"/>
    <property type="match status" value="1"/>
</dbReference>
<organism evidence="3 4">
    <name type="scientific">Rhodocollybia butyracea</name>
    <dbReference type="NCBI Taxonomy" id="206335"/>
    <lineage>
        <taxon>Eukaryota</taxon>
        <taxon>Fungi</taxon>
        <taxon>Dikarya</taxon>
        <taxon>Basidiomycota</taxon>
        <taxon>Agaricomycotina</taxon>
        <taxon>Agaricomycetes</taxon>
        <taxon>Agaricomycetidae</taxon>
        <taxon>Agaricales</taxon>
        <taxon>Marasmiineae</taxon>
        <taxon>Omphalotaceae</taxon>
        <taxon>Rhodocollybia</taxon>
    </lineage>
</organism>
<protein>
    <submittedName>
        <fullName evidence="3">Kinase-like domain-containing protein</fullName>
    </submittedName>
</protein>
<dbReference type="PANTHER" id="PTHR44329">
    <property type="entry name" value="SERINE/THREONINE-PROTEIN KINASE TNNI3K-RELATED"/>
    <property type="match status" value="1"/>
</dbReference>
<dbReference type="InterPro" id="IPR011009">
    <property type="entry name" value="Kinase-like_dom_sf"/>
</dbReference>
<sequence>MNPSSPPIFGTPTRAGTTTGSTSSARRGPLYPDILFPYARYPPYSRYSPYPTQTEKISMDTSIGAERKRLNHRGYDGLTPGDFSGAIWLAQSELWKEVIEEQANFASEEILHVESHTTPVVQKNDWINVQVNRQDQNNLFSLLQYLSKEFQVLPPSLFIQDVRKDGTNPVDGGGFADVWRGTLKEKPVCLKVLRLFLEQDDEAYMKLHNRFCREALVWQRLKHPNILPLLGVNSDLCHPSFCLISPWMENQNVIRYLKKNADHDILSILSDISAGLNYLHSQDPPVVHGDIRGANILVTDDFRCCLADFGLTVIITESYAWTGATSSSRNGSIRWLAPEYMDHNTSPKVAQTSRDIYAFGCTIFEIFTKEVPFLYCANDYAIINCVSNGQRPSRPENIAVPDIVWSLVVRCWQQNSQIRPEAQDAYDILRPLSQSSANAATAQEELFTEPSDRFLTPSLSDEVQLLFLKISTPSNFLPTI</sequence>
<dbReference type="GO" id="GO:0004674">
    <property type="term" value="F:protein serine/threonine kinase activity"/>
    <property type="evidence" value="ECO:0007669"/>
    <property type="project" value="TreeGrafter"/>
</dbReference>
<feature type="compositionally biased region" description="Low complexity" evidence="1">
    <location>
        <begin position="10"/>
        <end position="28"/>
    </location>
</feature>
<evidence type="ECO:0000259" key="2">
    <source>
        <dbReference type="PROSITE" id="PS50011"/>
    </source>
</evidence>
<proteinExistence type="predicted"/>
<evidence type="ECO:0000256" key="1">
    <source>
        <dbReference type="SAM" id="MobiDB-lite"/>
    </source>
</evidence>
<accession>A0A9P5UAD0</accession>
<dbReference type="Gene3D" id="1.10.510.10">
    <property type="entry name" value="Transferase(Phosphotransferase) domain 1"/>
    <property type="match status" value="1"/>
</dbReference>
<dbReference type="AlphaFoldDB" id="A0A9P5UAD0"/>
<dbReference type="InterPro" id="IPR001245">
    <property type="entry name" value="Ser-Thr/Tyr_kinase_cat_dom"/>
</dbReference>
<dbReference type="GO" id="GO:0005524">
    <property type="term" value="F:ATP binding"/>
    <property type="evidence" value="ECO:0007669"/>
    <property type="project" value="InterPro"/>
</dbReference>
<name>A0A9P5UAD0_9AGAR</name>
<keyword evidence="4" id="KW-1185">Reference proteome</keyword>
<feature type="region of interest" description="Disordered" evidence="1">
    <location>
        <begin position="1"/>
        <end position="28"/>
    </location>
</feature>
<dbReference type="InterPro" id="IPR051681">
    <property type="entry name" value="Ser/Thr_Kinases-Pseudokinases"/>
</dbReference>
<dbReference type="SUPFAM" id="SSF56112">
    <property type="entry name" value="Protein kinase-like (PK-like)"/>
    <property type="match status" value="1"/>
</dbReference>